<gene>
    <name evidence="6" type="ORF">H6A12_02030</name>
</gene>
<dbReference type="InterPro" id="IPR050336">
    <property type="entry name" value="Chromosome_partition/occlusion"/>
</dbReference>
<dbReference type="GO" id="GO:0003677">
    <property type="term" value="F:DNA binding"/>
    <property type="evidence" value="ECO:0007669"/>
    <property type="project" value="UniProtKB-KW"/>
</dbReference>
<dbReference type="AlphaFoldDB" id="A0A939BD81"/>
<reference evidence="6" key="1">
    <citation type="submission" date="2020-08" db="EMBL/GenBank/DDBJ databases">
        <authorList>
            <person name="Cejkova D."/>
            <person name="Kubasova T."/>
            <person name="Jahodarova E."/>
            <person name="Rychlik I."/>
        </authorList>
    </citation>
    <scope>NUCLEOTIDE SEQUENCE</scope>
    <source>
        <strain evidence="6">An559</strain>
    </source>
</reference>
<proteinExistence type="inferred from homology"/>
<dbReference type="InterPro" id="IPR003115">
    <property type="entry name" value="ParB_N"/>
</dbReference>
<dbReference type="Gene3D" id="3.90.1530.30">
    <property type="match status" value="1"/>
</dbReference>
<dbReference type="InterPro" id="IPR041468">
    <property type="entry name" value="HTH_ParB/Spo0J"/>
</dbReference>
<evidence type="ECO:0000256" key="1">
    <source>
        <dbReference type="ARBA" id="ARBA00004453"/>
    </source>
</evidence>
<name>A0A939BD81_9FIRM</name>
<dbReference type="Gene3D" id="1.10.10.2830">
    <property type="match status" value="1"/>
</dbReference>
<dbReference type="PANTHER" id="PTHR33375:SF1">
    <property type="entry name" value="CHROMOSOME-PARTITIONING PROTEIN PARB-RELATED"/>
    <property type="match status" value="1"/>
</dbReference>
<sequence length="266" mass="29983">MKGIGLKTINRVVLIPPEQVEPNPAQPRVDFSEEELHALSDSIKQNGLLQPITVRRIAGGKYQLISGERRLRASILAGLSAVPSIIMDTSDRQAAIFALIENIERQNLNYFEEAAAIKNLITEWGVSQQEVGERLGKAQPTIANKIRLLRFSEEERVALLTNRIPERHARALICLAGTPQFLQAVTRIAEHNLSAEEAEHMAKLLEQQLEQPKVHRKRKKPIIKDVRIFLNTIDRAITTMSESGVDVTYERNDSDTCIEYVVRIPI</sequence>
<dbReference type="NCBIfam" id="TIGR00180">
    <property type="entry name" value="parB_part"/>
    <property type="match status" value="1"/>
</dbReference>
<comment type="similarity">
    <text evidence="2">Belongs to the ParB family.</text>
</comment>
<keyword evidence="3" id="KW-0159">Chromosome partition</keyword>
<dbReference type="GO" id="GO:0005694">
    <property type="term" value="C:chromosome"/>
    <property type="evidence" value="ECO:0007669"/>
    <property type="project" value="TreeGrafter"/>
</dbReference>
<dbReference type="CDD" id="cd16393">
    <property type="entry name" value="SPO0J_N"/>
    <property type="match status" value="1"/>
</dbReference>
<evidence type="ECO:0000313" key="6">
    <source>
        <dbReference type="EMBL" id="MBM6919945.1"/>
    </source>
</evidence>
<dbReference type="Pfam" id="PF17762">
    <property type="entry name" value="HTH_ParB"/>
    <property type="match status" value="1"/>
</dbReference>
<dbReference type="GO" id="GO:0009295">
    <property type="term" value="C:nucleoid"/>
    <property type="evidence" value="ECO:0007669"/>
    <property type="project" value="UniProtKB-SubCell"/>
</dbReference>
<evidence type="ECO:0000256" key="4">
    <source>
        <dbReference type="ARBA" id="ARBA00023125"/>
    </source>
</evidence>
<feature type="domain" description="ParB-like N-terminal" evidence="5">
    <location>
        <begin position="13"/>
        <end position="103"/>
    </location>
</feature>
<dbReference type="SUPFAM" id="SSF110849">
    <property type="entry name" value="ParB/Sulfiredoxin"/>
    <property type="match status" value="1"/>
</dbReference>
<dbReference type="EMBL" id="JACJKY010000002">
    <property type="protein sequence ID" value="MBM6919945.1"/>
    <property type="molecule type" value="Genomic_DNA"/>
</dbReference>
<dbReference type="SMART" id="SM00470">
    <property type="entry name" value="ParB"/>
    <property type="match status" value="1"/>
</dbReference>
<evidence type="ECO:0000256" key="3">
    <source>
        <dbReference type="ARBA" id="ARBA00022829"/>
    </source>
</evidence>
<reference evidence="6" key="2">
    <citation type="journal article" date="2021" name="Sci. Rep.">
        <title>The distribution of antibiotic resistance genes in chicken gut microbiota commensals.</title>
        <authorList>
            <person name="Juricova H."/>
            <person name="Matiasovicova J."/>
            <person name="Kubasova T."/>
            <person name="Cejkova D."/>
            <person name="Rychlik I."/>
        </authorList>
    </citation>
    <scope>NUCLEOTIDE SEQUENCE</scope>
    <source>
        <strain evidence="6">An559</strain>
    </source>
</reference>
<dbReference type="GO" id="GO:0045881">
    <property type="term" value="P:positive regulation of sporulation resulting in formation of a cellular spore"/>
    <property type="evidence" value="ECO:0007669"/>
    <property type="project" value="TreeGrafter"/>
</dbReference>
<dbReference type="GO" id="GO:0007059">
    <property type="term" value="P:chromosome segregation"/>
    <property type="evidence" value="ECO:0007669"/>
    <property type="project" value="UniProtKB-KW"/>
</dbReference>
<dbReference type="Proteomes" id="UP000774750">
    <property type="component" value="Unassembled WGS sequence"/>
</dbReference>
<keyword evidence="4" id="KW-0238">DNA-binding</keyword>
<organism evidence="6 7">
    <name type="scientific">Merdimmobilis hominis</name>
    <dbReference type="NCBI Taxonomy" id="2897707"/>
    <lineage>
        <taxon>Bacteria</taxon>
        <taxon>Bacillati</taxon>
        <taxon>Bacillota</taxon>
        <taxon>Clostridia</taxon>
        <taxon>Eubacteriales</taxon>
        <taxon>Oscillospiraceae</taxon>
        <taxon>Merdimmobilis</taxon>
    </lineage>
</organism>
<dbReference type="RefSeq" id="WP_204444274.1">
    <property type="nucleotide sequence ID" value="NZ_JACJKY010000002.1"/>
</dbReference>
<dbReference type="FunFam" id="3.90.1530.30:FF:000001">
    <property type="entry name" value="Chromosome partitioning protein ParB"/>
    <property type="match status" value="1"/>
</dbReference>
<dbReference type="FunFam" id="1.10.10.2830:FF:000001">
    <property type="entry name" value="Chromosome partitioning protein ParB"/>
    <property type="match status" value="1"/>
</dbReference>
<comment type="subcellular location">
    <subcellularLocation>
        <location evidence="1">Cytoplasm</location>
        <location evidence="1">Nucleoid</location>
    </subcellularLocation>
</comment>
<dbReference type="InterPro" id="IPR004437">
    <property type="entry name" value="ParB/RepB/Spo0J"/>
</dbReference>
<protein>
    <submittedName>
        <fullName evidence="6">ParB/RepB/Spo0J family partition protein</fullName>
    </submittedName>
</protein>
<comment type="caution">
    <text evidence="6">The sequence shown here is derived from an EMBL/GenBank/DDBJ whole genome shotgun (WGS) entry which is preliminary data.</text>
</comment>
<evidence type="ECO:0000259" key="5">
    <source>
        <dbReference type="SMART" id="SM00470"/>
    </source>
</evidence>
<keyword evidence="7" id="KW-1185">Reference proteome</keyword>
<dbReference type="Pfam" id="PF02195">
    <property type="entry name" value="ParB_N"/>
    <property type="match status" value="1"/>
</dbReference>
<dbReference type="PANTHER" id="PTHR33375">
    <property type="entry name" value="CHROMOSOME-PARTITIONING PROTEIN PARB-RELATED"/>
    <property type="match status" value="1"/>
</dbReference>
<evidence type="ECO:0000256" key="2">
    <source>
        <dbReference type="ARBA" id="ARBA00006295"/>
    </source>
</evidence>
<evidence type="ECO:0000313" key="7">
    <source>
        <dbReference type="Proteomes" id="UP000774750"/>
    </source>
</evidence>
<dbReference type="InterPro" id="IPR036086">
    <property type="entry name" value="ParB/Sulfiredoxin_sf"/>
</dbReference>
<accession>A0A939BD81</accession>